<reference evidence="2 3" key="1">
    <citation type="submission" date="2024-10" db="EMBL/GenBank/DDBJ databases">
        <title>The Natural Products Discovery Center: Release of the First 8490 Sequenced Strains for Exploring Actinobacteria Biosynthetic Diversity.</title>
        <authorList>
            <person name="Kalkreuter E."/>
            <person name="Kautsar S.A."/>
            <person name="Yang D."/>
            <person name="Bader C.D."/>
            <person name="Teijaro C.N."/>
            <person name="Fluegel L."/>
            <person name="Davis C.M."/>
            <person name="Simpson J.R."/>
            <person name="Lauterbach L."/>
            <person name="Steele A.D."/>
            <person name="Gui C."/>
            <person name="Meng S."/>
            <person name="Li G."/>
            <person name="Viehrig K."/>
            <person name="Ye F."/>
            <person name="Su P."/>
            <person name="Kiefer A.F."/>
            <person name="Nichols A."/>
            <person name="Cepeda A.J."/>
            <person name="Yan W."/>
            <person name="Fan B."/>
            <person name="Jiang Y."/>
            <person name="Adhikari A."/>
            <person name="Zheng C.-J."/>
            <person name="Schuster L."/>
            <person name="Cowan T.M."/>
            <person name="Smanski M.J."/>
            <person name="Chevrette M.G."/>
            <person name="De Carvalho L.P.S."/>
            <person name="Shen B."/>
        </authorList>
    </citation>
    <scope>NUCLEOTIDE SEQUENCE [LARGE SCALE GENOMIC DNA]</scope>
    <source>
        <strain evidence="2 3">NPDC051599</strain>
    </source>
</reference>
<gene>
    <name evidence="2" type="ORF">ACIA8P_29660</name>
</gene>
<protein>
    <recommendedName>
        <fullName evidence="4">SseB protein N-terminal domain-containing protein</fullName>
    </recommendedName>
</protein>
<feature type="compositionally biased region" description="Low complexity" evidence="1">
    <location>
        <begin position="44"/>
        <end position="62"/>
    </location>
</feature>
<evidence type="ECO:0008006" key="4">
    <source>
        <dbReference type="Google" id="ProtNLM"/>
    </source>
</evidence>
<evidence type="ECO:0000313" key="2">
    <source>
        <dbReference type="EMBL" id="MFI5678785.1"/>
    </source>
</evidence>
<sequence length="196" mass="20242">MAVGGGEGPEIPRSRLYDYLEMADSDETVGQTPQDRGEPPSPGTPLGAAVPPTAAAPSPGTADYTARARREFAALLGEFRRTPVLVPLDADSEDPLVGDYGGVRWIYAFSDESALARFAIARGEGSRGWAYQRVLGARLLDVGVPALGVPCGVALDVGSEGDDGVLFPPVVGIVPDAAAMDTETADGDTASGEEPQ</sequence>
<name>A0ABW7Y8T3_STRCE</name>
<dbReference type="Proteomes" id="UP001612415">
    <property type="component" value="Unassembled WGS sequence"/>
</dbReference>
<dbReference type="RefSeq" id="WP_398659303.1">
    <property type="nucleotide sequence ID" value="NZ_JBITDC010000012.1"/>
</dbReference>
<proteinExistence type="predicted"/>
<dbReference type="EMBL" id="JBITDC010000012">
    <property type="protein sequence ID" value="MFI5678785.1"/>
    <property type="molecule type" value="Genomic_DNA"/>
</dbReference>
<feature type="region of interest" description="Disordered" evidence="1">
    <location>
        <begin position="1"/>
        <end position="63"/>
    </location>
</feature>
<accession>A0ABW7Y8T3</accession>
<organism evidence="2 3">
    <name type="scientific">Streptomyces cellulosae</name>
    <dbReference type="NCBI Taxonomy" id="1968"/>
    <lineage>
        <taxon>Bacteria</taxon>
        <taxon>Bacillati</taxon>
        <taxon>Actinomycetota</taxon>
        <taxon>Actinomycetes</taxon>
        <taxon>Kitasatosporales</taxon>
        <taxon>Streptomycetaceae</taxon>
        <taxon>Streptomyces</taxon>
    </lineage>
</organism>
<keyword evidence="3" id="KW-1185">Reference proteome</keyword>
<comment type="caution">
    <text evidence="2">The sequence shown here is derived from an EMBL/GenBank/DDBJ whole genome shotgun (WGS) entry which is preliminary data.</text>
</comment>
<evidence type="ECO:0000313" key="3">
    <source>
        <dbReference type="Proteomes" id="UP001612415"/>
    </source>
</evidence>
<evidence type="ECO:0000256" key="1">
    <source>
        <dbReference type="SAM" id="MobiDB-lite"/>
    </source>
</evidence>